<feature type="non-terminal residue" evidence="1">
    <location>
        <position position="71"/>
    </location>
</feature>
<name>A0A9D2KW77_9BACE</name>
<reference evidence="1" key="2">
    <citation type="submission" date="2021-04" db="EMBL/GenBank/DDBJ databases">
        <authorList>
            <person name="Gilroy R."/>
        </authorList>
    </citation>
    <scope>NUCLEOTIDE SEQUENCE</scope>
    <source>
        <strain evidence="1">ChiHjej12B11-9795</strain>
    </source>
</reference>
<accession>A0A9D2KW77</accession>
<dbReference type="EMBL" id="DWZI01000027">
    <property type="protein sequence ID" value="HJA85535.1"/>
    <property type="molecule type" value="Genomic_DNA"/>
</dbReference>
<comment type="caution">
    <text evidence="1">The sequence shown here is derived from an EMBL/GenBank/DDBJ whole genome shotgun (WGS) entry which is preliminary data.</text>
</comment>
<evidence type="ECO:0000313" key="2">
    <source>
        <dbReference type="Proteomes" id="UP000823862"/>
    </source>
</evidence>
<gene>
    <name evidence="1" type="ORF">H9950_04985</name>
</gene>
<proteinExistence type="predicted"/>
<sequence length="71" mass="8233">MFTPLPTLRRLCAAYDRMGKDSLIVDFRRMDRWYEAAERAVEGSFATAQNNGMVRTALCRCLTCYFYLSHA</sequence>
<protein>
    <submittedName>
        <fullName evidence="1">Uncharacterized protein</fullName>
    </submittedName>
</protein>
<dbReference type="AlphaFoldDB" id="A0A9D2KW77"/>
<dbReference type="Proteomes" id="UP000823862">
    <property type="component" value="Unassembled WGS sequence"/>
</dbReference>
<evidence type="ECO:0000313" key="1">
    <source>
        <dbReference type="EMBL" id="HJA85535.1"/>
    </source>
</evidence>
<reference evidence="1" key="1">
    <citation type="journal article" date="2021" name="PeerJ">
        <title>Extensive microbial diversity within the chicken gut microbiome revealed by metagenomics and culture.</title>
        <authorList>
            <person name="Gilroy R."/>
            <person name="Ravi A."/>
            <person name="Getino M."/>
            <person name="Pursley I."/>
            <person name="Horton D.L."/>
            <person name="Alikhan N.F."/>
            <person name="Baker D."/>
            <person name="Gharbi K."/>
            <person name="Hall N."/>
            <person name="Watson M."/>
            <person name="Adriaenssens E.M."/>
            <person name="Foster-Nyarko E."/>
            <person name="Jarju S."/>
            <person name="Secka A."/>
            <person name="Antonio M."/>
            <person name="Oren A."/>
            <person name="Chaudhuri R.R."/>
            <person name="La Ragione R."/>
            <person name="Hildebrand F."/>
            <person name="Pallen M.J."/>
        </authorList>
    </citation>
    <scope>NUCLEOTIDE SEQUENCE</scope>
    <source>
        <strain evidence="1">ChiHjej12B11-9795</strain>
    </source>
</reference>
<organism evidence="1 2">
    <name type="scientific">Candidatus Bacteroides avicola</name>
    <dbReference type="NCBI Taxonomy" id="2838468"/>
    <lineage>
        <taxon>Bacteria</taxon>
        <taxon>Pseudomonadati</taxon>
        <taxon>Bacteroidota</taxon>
        <taxon>Bacteroidia</taxon>
        <taxon>Bacteroidales</taxon>
        <taxon>Bacteroidaceae</taxon>
        <taxon>Bacteroides</taxon>
    </lineage>
</organism>